<dbReference type="PANTHER" id="PTHR43236">
    <property type="entry name" value="ANTITOXIN HIGA1"/>
    <property type="match status" value="1"/>
</dbReference>
<dbReference type="PANTHER" id="PTHR43236:SF1">
    <property type="entry name" value="BLL7220 PROTEIN"/>
    <property type="match status" value="1"/>
</dbReference>
<dbReference type="EMBL" id="PSZD01000010">
    <property type="protein sequence ID" value="PPJ27234.1"/>
    <property type="molecule type" value="Genomic_DNA"/>
</dbReference>
<dbReference type="Proteomes" id="UP000238356">
    <property type="component" value="Unassembled WGS sequence"/>
</dbReference>
<evidence type="ECO:0000313" key="3">
    <source>
        <dbReference type="EMBL" id="PPJ27234.1"/>
    </source>
</evidence>
<sequence length="350" mass="39721">MNRIGDVILTARRAAGITQEELAETLGVTQAALSRYENNLRTPEPEMAEAIAKALGVTVAFLTHPFNLQGAIAVDAHMRRQRTAKVSDWRSGEARLNMYRMRSAYLLERLGLNTQNQVPTFDPDSPGPAEAARLVRAQWRMPIGPVRNLTRWMESAGILVVEIDFGTHRIDGMSQWASEYPVVMVNVRHTPDRRRMTLAHELGHLVLHSTFVSEDMEQQADQFAVEFLMPEHVIRRDLTGAALKPARLRDLKAVWGVSMQALYERAYQFGRVTGEERQRFYRYLNSQGWKTNEPGVELLQEEHPELATSIVDALQSKGLDREEIAQLTGMSWVTETDPFTPSTRGLRMVR</sequence>
<comment type="similarity">
    <text evidence="1">Belongs to the short-chain fatty acyl-CoA assimilation regulator (ScfR) family.</text>
</comment>
<dbReference type="Gene3D" id="1.10.10.2910">
    <property type="match status" value="1"/>
</dbReference>
<dbReference type="Pfam" id="PF01381">
    <property type="entry name" value="HTH_3"/>
    <property type="match status" value="1"/>
</dbReference>
<reference evidence="3 4" key="1">
    <citation type="submission" date="2018-02" db="EMBL/GenBank/DDBJ databases">
        <title>8 Nocardia nova and 1 Nocardia cyriacigeorgica strain used for evolution to TMP-SMX.</title>
        <authorList>
            <person name="Mehta H."/>
            <person name="Weng J."/>
            <person name="Shamoo Y."/>
        </authorList>
    </citation>
    <scope>NUCLEOTIDE SEQUENCE [LARGE SCALE GENOMIC DNA]</scope>
    <source>
        <strain evidence="3 4">BAA2227</strain>
    </source>
</reference>
<comment type="caution">
    <text evidence="3">The sequence shown here is derived from an EMBL/GenBank/DDBJ whole genome shotgun (WGS) entry which is preliminary data.</text>
</comment>
<dbReference type="PROSITE" id="PS50943">
    <property type="entry name" value="HTH_CROC1"/>
    <property type="match status" value="1"/>
</dbReference>
<dbReference type="RefSeq" id="WP_104363650.1">
    <property type="nucleotide sequence ID" value="NZ_PSZD01000010.1"/>
</dbReference>
<gene>
    <name evidence="3" type="ORF">C5F51_18505</name>
</gene>
<keyword evidence="4" id="KW-1185">Reference proteome</keyword>
<dbReference type="InterPro" id="IPR001387">
    <property type="entry name" value="Cro/C1-type_HTH"/>
</dbReference>
<dbReference type="SUPFAM" id="SSF47413">
    <property type="entry name" value="lambda repressor-like DNA-binding domains"/>
    <property type="match status" value="1"/>
</dbReference>
<dbReference type="InterPro" id="IPR052345">
    <property type="entry name" value="Rad_response_metalloprotease"/>
</dbReference>
<dbReference type="Pfam" id="PF06114">
    <property type="entry name" value="Peptidase_M78"/>
    <property type="match status" value="1"/>
</dbReference>
<accession>A0A2S6A4X7</accession>
<dbReference type="Gene3D" id="1.10.260.40">
    <property type="entry name" value="lambda repressor-like DNA-binding domains"/>
    <property type="match status" value="1"/>
</dbReference>
<dbReference type="InterPro" id="IPR010359">
    <property type="entry name" value="IrrE_HExxH"/>
</dbReference>
<dbReference type="CDD" id="cd00093">
    <property type="entry name" value="HTH_XRE"/>
    <property type="match status" value="1"/>
</dbReference>
<dbReference type="GO" id="GO:0003677">
    <property type="term" value="F:DNA binding"/>
    <property type="evidence" value="ECO:0007669"/>
    <property type="project" value="InterPro"/>
</dbReference>
<protein>
    <submittedName>
        <fullName evidence="3">XRE family transcriptional regulator</fullName>
    </submittedName>
</protein>
<evidence type="ECO:0000259" key="2">
    <source>
        <dbReference type="PROSITE" id="PS50943"/>
    </source>
</evidence>
<evidence type="ECO:0000256" key="1">
    <source>
        <dbReference type="ARBA" id="ARBA00007227"/>
    </source>
</evidence>
<dbReference type="InterPro" id="IPR010982">
    <property type="entry name" value="Lambda_DNA-bd_dom_sf"/>
</dbReference>
<feature type="domain" description="HTH cro/C1-type" evidence="2">
    <location>
        <begin position="8"/>
        <end position="62"/>
    </location>
</feature>
<evidence type="ECO:0000313" key="4">
    <source>
        <dbReference type="Proteomes" id="UP000238356"/>
    </source>
</evidence>
<proteinExistence type="inferred from homology"/>
<name>A0A2S6A4X7_9NOCA</name>
<organism evidence="3 4">
    <name type="scientific">Nocardia nova</name>
    <dbReference type="NCBI Taxonomy" id="37330"/>
    <lineage>
        <taxon>Bacteria</taxon>
        <taxon>Bacillati</taxon>
        <taxon>Actinomycetota</taxon>
        <taxon>Actinomycetes</taxon>
        <taxon>Mycobacteriales</taxon>
        <taxon>Nocardiaceae</taxon>
        <taxon>Nocardia</taxon>
    </lineage>
</organism>
<dbReference type="SMART" id="SM00530">
    <property type="entry name" value="HTH_XRE"/>
    <property type="match status" value="1"/>
</dbReference>
<dbReference type="AlphaFoldDB" id="A0A2S6A4X7"/>